<name>A0A068NZ49_FIMGI</name>
<dbReference type="STRING" id="661478.OP10G_4586"/>
<dbReference type="AlphaFoldDB" id="A0A068NZ49"/>
<protein>
    <submittedName>
        <fullName evidence="1">WD-40 repeat-containing protein</fullName>
    </submittedName>
</protein>
<accession>A0A068NZ49</accession>
<dbReference type="Pfam" id="PF00400">
    <property type="entry name" value="WD40"/>
    <property type="match status" value="1"/>
</dbReference>
<reference evidence="1 2" key="1">
    <citation type="journal article" date="2014" name="PLoS ONE">
        <title>The first complete genome sequence of the class fimbriimonadia in the phylum armatimonadetes.</title>
        <authorList>
            <person name="Hu Z.Y."/>
            <person name="Wang Y.Z."/>
            <person name="Im W.T."/>
            <person name="Wang S.Y."/>
            <person name="Zhao G.P."/>
            <person name="Zheng H.J."/>
            <person name="Quan Z.X."/>
        </authorList>
    </citation>
    <scope>NUCLEOTIDE SEQUENCE [LARGE SCALE GENOMIC DNA]</scope>
    <source>
        <strain evidence="1">Gsoil 348</strain>
    </source>
</reference>
<sequence length="302" mass="33196">MSSRLAIPPDPFEVVRQQRFGMNHVVYSPSGSLIATSDVRMNVAVHRGDEVVLSRSFESLSQKIRPTDRVRGLQFSPDDRTLYVAAGDTLRAINLANGRETWSYTPPRSFGFLIVSPIALSVSGTGDVAAAFDNGSIAVWDAFGGMRALWHDNDSPRSLFFMKDGSLLAGTDSFSLCAWDIVSRKKVFKRRLHERVFGMAASAFATVVATRALRTASLWNLESGEELMSISVGSGLPLVEFHPRKEIVALGTHDAIEMVDFDACPFARFSIEDARVISMAFSPDGNELAVGCSDERLRRFPL</sequence>
<dbReference type="HOGENOM" id="CLU_920547_0_0_0"/>
<dbReference type="PANTHER" id="PTHR19879">
    <property type="entry name" value="TRANSCRIPTION INITIATION FACTOR TFIID"/>
    <property type="match status" value="1"/>
</dbReference>
<proteinExistence type="predicted"/>
<dbReference type="Gene3D" id="2.130.10.10">
    <property type="entry name" value="YVTN repeat-like/Quinoprotein amine dehydrogenase"/>
    <property type="match status" value="2"/>
</dbReference>
<dbReference type="SUPFAM" id="SSF50998">
    <property type="entry name" value="Quinoprotein alcohol dehydrogenase-like"/>
    <property type="match status" value="1"/>
</dbReference>
<dbReference type="Proteomes" id="UP000027982">
    <property type="component" value="Chromosome"/>
</dbReference>
<gene>
    <name evidence="1" type="ORF">OP10G_4586</name>
</gene>
<dbReference type="InterPro" id="IPR011047">
    <property type="entry name" value="Quinoprotein_ADH-like_sf"/>
</dbReference>
<dbReference type="KEGG" id="fgi:OP10G_4586"/>
<organism evidence="1 2">
    <name type="scientific">Fimbriimonas ginsengisoli Gsoil 348</name>
    <dbReference type="NCBI Taxonomy" id="661478"/>
    <lineage>
        <taxon>Bacteria</taxon>
        <taxon>Bacillati</taxon>
        <taxon>Armatimonadota</taxon>
        <taxon>Fimbriimonadia</taxon>
        <taxon>Fimbriimonadales</taxon>
        <taxon>Fimbriimonadaceae</taxon>
        <taxon>Fimbriimonas</taxon>
    </lineage>
</organism>
<dbReference type="EMBL" id="CP007139">
    <property type="protein sequence ID" value="AIE87954.1"/>
    <property type="molecule type" value="Genomic_DNA"/>
</dbReference>
<dbReference type="SMART" id="SM00320">
    <property type="entry name" value="WD40"/>
    <property type="match status" value="4"/>
</dbReference>
<keyword evidence="2" id="KW-1185">Reference proteome</keyword>
<dbReference type="InterPro" id="IPR015943">
    <property type="entry name" value="WD40/YVTN_repeat-like_dom_sf"/>
</dbReference>
<dbReference type="eggNOG" id="COG2319">
    <property type="taxonomic scope" value="Bacteria"/>
</dbReference>
<evidence type="ECO:0000313" key="2">
    <source>
        <dbReference type="Proteomes" id="UP000027982"/>
    </source>
</evidence>
<evidence type="ECO:0000313" key="1">
    <source>
        <dbReference type="EMBL" id="AIE87954.1"/>
    </source>
</evidence>
<dbReference type="InterPro" id="IPR001680">
    <property type="entry name" value="WD40_rpt"/>
</dbReference>
<dbReference type="PANTHER" id="PTHR19879:SF9">
    <property type="entry name" value="TRANSCRIPTION INITIATION FACTOR TFIID SUBUNIT 5"/>
    <property type="match status" value="1"/>
</dbReference>